<accession>H6L2K4</accession>
<dbReference type="KEGG" id="sgn:SGRA_0926"/>
<organism evidence="1 2">
    <name type="scientific">Saprospira grandis (strain Lewin)</name>
    <dbReference type="NCBI Taxonomy" id="984262"/>
    <lineage>
        <taxon>Bacteria</taxon>
        <taxon>Pseudomonadati</taxon>
        <taxon>Bacteroidota</taxon>
        <taxon>Saprospiria</taxon>
        <taxon>Saprospirales</taxon>
        <taxon>Saprospiraceae</taxon>
        <taxon>Saprospira</taxon>
    </lineage>
</organism>
<proteinExistence type="predicted"/>
<gene>
    <name evidence="1" type="ordered locus">SGRA_0926</name>
</gene>
<dbReference type="AlphaFoldDB" id="H6L2K4"/>
<dbReference type="EMBL" id="CP002831">
    <property type="protein sequence ID" value="AFC23662.1"/>
    <property type="molecule type" value="Genomic_DNA"/>
</dbReference>
<keyword evidence="2" id="KW-1185">Reference proteome</keyword>
<evidence type="ECO:0000313" key="1">
    <source>
        <dbReference type="EMBL" id="AFC23662.1"/>
    </source>
</evidence>
<dbReference type="HOGENOM" id="CLU_2182098_0_0_10"/>
<evidence type="ECO:0000313" key="2">
    <source>
        <dbReference type="Proteomes" id="UP000007519"/>
    </source>
</evidence>
<sequence length="109" mass="12543">MLPKSILEHTLVLDIETVSAAASYAELSPTMQKLWALKAEALQRRLAEEEKMTAEDYYPEKQVFMQNLAKLSALRWAYLLKMRRASISSASNPFMEMMKKHYSKISPLC</sequence>
<dbReference type="Proteomes" id="UP000007519">
    <property type="component" value="Chromosome"/>
</dbReference>
<protein>
    <submittedName>
        <fullName evidence="1">Polysaccharide biosynthesis protein</fullName>
    </submittedName>
</protein>
<reference evidence="1 2" key="1">
    <citation type="journal article" date="2012" name="Stand. Genomic Sci.">
        <title>Complete genome sequencing and analysis of Saprospira grandis str. Lewin, a predatory marine bacterium.</title>
        <authorList>
            <person name="Saw J.H."/>
            <person name="Yuryev A."/>
            <person name="Kanbe M."/>
            <person name="Hou S."/>
            <person name="Young A.G."/>
            <person name="Aizawa S."/>
            <person name="Alam M."/>
        </authorList>
    </citation>
    <scope>NUCLEOTIDE SEQUENCE [LARGE SCALE GENOMIC DNA]</scope>
    <source>
        <strain evidence="1 2">Lewin</strain>
    </source>
</reference>
<name>H6L2K4_SAPGL</name>